<dbReference type="FunFam" id="1.10.10.60:FF:000014">
    <property type="entry name" value="SWI/SNF complex subunit SMARCC2 isoform C"/>
    <property type="match status" value="1"/>
</dbReference>
<dbReference type="AlphaFoldDB" id="A0A096MBT7"/>
<reference evidence="13" key="1">
    <citation type="submission" date="2013-10" db="EMBL/GenBank/DDBJ databases">
        <authorList>
            <person name="Schartl M."/>
            <person name="Warren W."/>
        </authorList>
    </citation>
    <scope>NUCLEOTIDE SEQUENCE [LARGE SCALE GENOMIC DNA]</scope>
    <source>
        <strain evidence="13">female</strain>
    </source>
</reference>
<keyword evidence="3" id="KW-0805">Transcription regulation</keyword>
<dbReference type="PROSITE" id="PS50090">
    <property type="entry name" value="MYB_LIKE"/>
    <property type="match status" value="1"/>
</dbReference>
<dbReference type="PANTHER" id="PTHR15381:SF1">
    <property type="entry name" value="CHONDROITIN SULFATE PROTEOGLYCAN 5"/>
    <property type="match status" value="1"/>
</dbReference>
<dbReference type="Ensembl" id="ENSPFOT00000031843.1">
    <property type="protein sequence ID" value="ENSPFOP00000028878.1"/>
    <property type="gene ID" value="ENSPFOG00000002491.2"/>
</dbReference>
<evidence type="ECO:0000259" key="8">
    <source>
        <dbReference type="PROSITE" id="PS50090"/>
    </source>
</evidence>
<organism evidence="12 13">
    <name type="scientific">Poecilia formosa</name>
    <name type="common">Amazon molly</name>
    <name type="synonym">Limia formosa</name>
    <dbReference type="NCBI Taxonomy" id="48698"/>
    <lineage>
        <taxon>Eukaryota</taxon>
        <taxon>Metazoa</taxon>
        <taxon>Chordata</taxon>
        <taxon>Craniata</taxon>
        <taxon>Vertebrata</taxon>
        <taxon>Euteleostomi</taxon>
        <taxon>Actinopterygii</taxon>
        <taxon>Neopterygii</taxon>
        <taxon>Teleostei</taxon>
        <taxon>Neoteleostei</taxon>
        <taxon>Acanthomorphata</taxon>
        <taxon>Ovalentaria</taxon>
        <taxon>Atherinomorphae</taxon>
        <taxon>Cyprinodontiformes</taxon>
        <taxon>Poeciliidae</taxon>
        <taxon>Poeciliinae</taxon>
        <taxon>Poecilia</taxon>
    </lineage>
</organism>
<evidence type="ECO:0000256" key="7">
    <source>
        <dbReference type="SAM" id="MobiDB-lite"/>
    </source>
</evidence>
<keyword evidence="13" id="KW-1185">Reference proteome</keyword>
<dbReference type="GO" id="GO:0016514">
    <property type="term" value="C:SWI/SNF complex"/>
    <property type="evidence" value="ECO:0007669"/>
    <property type="project" value="UniProtKB-ARBA"/>
</dbReference>
<dbReference type="InterPro" id="IPR001005">
    <property type="entry name" value="SANT/Myb"/>
</dbReference>
<feature type="region of interest" description="Disordered" evidence="7">
    <location>
        <begin position="712"/>
        <end position="732"/>
    </location>
</feature>
<dbReference type="InterPro" id="IPR036420">
    <property type="entry name" value="BRCT_dom_sf"/>
</dbReference>
<dbReference type="GO" id="GO:0048858">
    <property type="term" value="P:cell projection morphogenesis"/>
    <property type="evidence" value="ECO:0007669"/>
    <property type="project" value="TreeGrafter"/>
</dbReference>
<evidence type="ECO:0000259" key="11">
    <source>
        <dbReference type="PROSITE" id="PS52032"/>
    </source>
</evidence>
<evidence type="ECO:0000313" key="12">
    <source>
        <dbReference type="Ensembl" id="ENSPFOP00000028878.1"/>
    </source>
</evidence>
<reference evidence="12" key="2">
    <citation type="submission" date="2025-08" db="UniProtKB">
        <authorList>
            <consortium name="Ensembl"/>
        </authorList>
    </citation>
    <scope>IDENTIFICATION</scope>
</reference>
<dbReference type="FunFam" id="1.10.10.10:FF:000020">
    <property type="entry name" value="SWI/SNF complex subunit SMARCC2 isoform c"/>
    <property type="match status" value="1"/>
</dbReference>
<feature type="region of interest" description="Disordered" evidence="7">
    <location>
        <begin position="1"/>
        <end position="29"/>
    </location>
</feature>
<dbReference type="SMART" id="SM00717">
    <property type="entry name" value="SANT"/>
    <property type="match status" value="1"/>
</dbReference>
<dbReference type="InterPro" id="IPR036388">
    <property type="entry name" value="WH-like_DNA-bd_sf"/>
</dbReference>
<dbReference type="EMBL" id="AYCK01002706">
    <property type="status" value="NOT_ANNOTATED_CDS"/>
    <property type="molecule type" value="Genomic_DNA"/>
</dbReference>
<proteinExistence type="inferred from homology"/>
<dbReference type="InterPro" id="IPR032450">
    <property type="entry name" value="SMARCC_N"/>
</dbReference>
<feature type="domain" description="SANT" evidence="10">
    <location>
        <begin position="595"/>
        <end position="646"/>
    </location>
</feature>
<feature type="domain" description="SWIRM" evidence="9">
    <location>
        <begin position="427"/>
        <end position="524"/>
    </location>
</feature>
<accession>A0A096MBT7</accession>
<feature type="region of interest" description="Disordered" evidence="7">
    <location>
        <begin position="293"/>
        <end position="362"/>
    </location>
</feature>
<evidence type="ECO:0000256" key="1">
    <source>
        <dbReference type="ARBA" id="ARBA00004123"/>
    </source>
</evidence>
<dbReference type="PROSITE" id="PS51293">
    <property type="entry name" value="SANT"/>
    <property type="match status" value="1"/>
</dbReference>
<dbReference type="Gene3D" id="1.10.10.60">
    <property type="entry name" value="Homeodomain-like"/>
    <property type="match status" value="1"/>
</dbReference>
<feature type="compositionally biased region" description="Basic and acidic residues" evidence="7">
    <location>
        <begin position="293"/>
        <end position="304"/>
    </location>
</feature>
<dbReference type="Gene3D" id="1.10.10.10">
    <property type="entry name" value="Winged helix-like DNA-binding domain superfamily/Winged helix DNA-binding domain"/>
    <property type="match status" value="1"/>
</dbReference>
<evidence type="ECO:0000256" key="5">
    <source>
        <dbReference type="ARBA" id="ARBA00023242"/>
    </source>
</evidence>
<feature type="compositionally biased region" description="Basic residues" evidence="7">
    <location>
        <begin position="323"/>
        <end position="338"/>
    </location>
</feature>
<dbReference type="GO" id="GO:0045202">
    <property type="term" value="C:synapse"/>
    <property type="evidence" value="ECO:0007669"/>
    <property type="project" value="TreeGrafter"/>
</dbReference>
<evidence type="ECO:0000259" key="9">
    <source>
        <dbReference type="PROSITE" id="PS50934"/>
    </source>
</evidence>
<dbReference type="Pfam" id="PF04433">
    <property type="entry name" value="SWIRM"/>
    <property type="match status" value="1"/>
</dbReference>
<feature type="domain" description="Chromo" evidence="11">
    <location>
        <begin position="15"/>
        <end position="289"/>
    </location>
</feature>
<evidence type="ECO:0000313" key="13">
    <source>
        <dbReference type="Proteomes" id="UP000028760"/>
    </source>
</evidence>
<evidence type="ECO:0000256" key="6">
    <source>
        <dbReference type="ARBA" id="ARBA00049655"/>
    </source>
</evidence>
<keyword evidence="4" id="KW-0804">Transcription</keyword>
<dbReference type="InterPro" id="IPR007526">
    <property type="entry name" value="SWIRM"/>
</dbReference>
<dbReference type="InterPro" id="IPR009057">
    <property type="entry name" value="Homeodomain-like_sf"/>
</dbReference>
<evidence type="ECO:0000256" key="4">
    <source>
        <dbReference type="ARBA" id="ARBA00023163"/>
    </source>
</evidence>
<feature type="region of interest" description="Disordered" evidence="7">
    <location>
        <begin position="374"/>
        <end position="419"/>
    </location>
</feature>
<dbReference type="Pfam" id="PF16496">
    <property type="entry name" value="SWIRM-assoc_2"/>
    <property type="match status" value="1"/>
</dbReference>
<dbReference type="InterPro" id="IPR032451">
    <property type="entry name" value="SMARCC_C"/>
</dbReference>
<dbReference type="Proteomes" id="UP000028760">
    <property type="component" value="Unassembled WGS sequence"/>
</dbReference>
<keyword evidence="2" id="KW-0156">Chromatin regulator</keyword>
<feature type="domain" description="Myb-like" evidence="8">
    <location>
        <begin position="600"/>
        <end position="642"/>
    </location>
</feature>
<evidence type="ECO:0000256" key="3">
    <source>
        <dbReference type="ARBA" id="ARBA00023015"/>
    </source>
</evidence>
<comment type="similarity">
    <text evidence="6">Belongs to the SMARCC family.</text>
</comment>
<feature type="compositionally biased region" description="Basic and acidic residues" evidence="7">
    <location>
        <begin position="397"/>
        <end position="415"/>
    </location>
</feature>
<evidence type="ECO:0000259" key="10">
    <source>
        <dbReference type="PROSITE" id="PS51293"/>
    </source>
</evidence>
<protein>
    <submittedName>
        <fullName evidence="12">SWI/SNF related BAF chromatin remodeling complex subunit C1b</fullName>
    </submittedName>
</protein>
<dbReference type="GO" id="GO:0006325">
    <property type="term" value="P:chromatin organization"/>
    <property type="evidence" value="ECO:0007669"/>
    <property type="project" value="UniProtKB-KW"/>
</dbReference>
<comment type="subcellular location">
    <subcellularLocation>
        <location evidence="1">Nucleus</location>
    </subcellularLocation>
</comment>
<evidence type="ECO:0000256" key="2">
    <source>
        <dbReference type="ARBA" id="ARBA00022853"/>
    </source>
</evidence>
<dbReference type="SUPFAM" id="SSF52113">
    <property type="entry name" value="BRCT domain"/>
    <property type="match status" value="1"/>
</dbReference>
<dbReference type="InterPro" id="IPR017884">
    <property type="entry name" value="SANT_dom"/>
</dbReference>
<keyword evidence="5" id="KW-0539">Nucleus</keyword>
<dbReference type="SUPFAM" id="SSF46689">
    <property type="entry name" value="Homeodomain-like"/>
    <property type="match status" value="2"/>
</dbReference>
<dbReference type="PROSITE" id="PS52032">
    <property type="entry name" value="MARR_BRCT_CHROMO"/>
    <property type="match status" value="1"/>
</dbReference>
<name>A0A096MBT7_POEFO</name>
<reference evidence="12" key="3">
    <citation type="submission" date="2025-09" db="UniProtKB">
        <authorList>
            <consortium name="Ensembl"/>
        </authorList>
    </citation>
    <scope>IDENTIFICATION</scope>
</reference>
<dbReference type="Pfam" id="PF16495">
    <property type="entry name" value="SWIRM-assoc_1"/>
    <property type="match status" value="1"/>
</dbReference>
<dbReference type="GO" id="GO:0006355">
    <property type="term" value="P:regulation of DNA-templated transcription"/>
    <property type="evidence" value="ECO:0007669"/>
    <property type="project" value="UniProtKB-ARBA"/>
</dbReference>
<feature type="compositionally biased region" description="Polar residues" evidence="7">
    <location>
        <begin position="719"/>
        <end position="729"/>
    </location>
</feature>
<dbReference type="Pfam" id="PF00249">
    <property type="entry name" value="Myb_DNA-binding"/>
    <property type="match status" value="1"/>
</dbReference>
<dbReference type="InterPro" id="IPR049898">
    <property type="entry name" value="MARR_BRCT_CHROMO"/>
</dbReference>
<dbReference type="GeneTree" id="ENSGT00940000156347"/>
<sequence>MSGGTNLGFPGTNQALAHRKKDSSPSARFWESPDTLTQLEVVRQWIGKHYKKYVLVDAPSCQVLAAVTLQLLQFQEDAFGRQAPNPALTKLPAHCFLDLQPGGGLCHILGTAYKFKVEQGWRRFDLQNPSRTERNVEMFGVIEKALIQNNCVSIPVVFIDPTVDLELSSRLTGIIIKHKGAITEDSIMATHHVYGPLASTEEDEWMRPVMRKDKHVLVHWGMHPDSYDSWLSSSDVEGDVEDVPHVERPWRVHAGWVLDTDVFNEWMNEEDYCVNERNLPLILRQRIHLQEDQVRDPKRREDSKSTPFKKRRRSPSPSTDGRKKGKKGFAATKHRRRRGQQEEEPEEDLTKDMEDPTPVPNMEVVTLPKNVNLKKDSENTPVKGGIMADLDDQEDDFPGRVEEDEGRSEIPRLSEGEDNVTEQTHHIIIPSYTSWFNYNSIHSIEKRALPEFFNGKNKSKTPEIFLAYRNFMIDTYRLNPQDYLSSTSCRRNLTGDVCALIRVHAFLEQWGLINYQVDAESRPLPMGPPPTPHFNVLADTPSGLAPLQHKPLQVSASQHMLNFPEKSREKPSDYQNFGLRTDIYARKHPKTKGANAGREWTEQETLLLLEALEVYRDDWNKVSEHVGSRTQDECILHFLRLPIEDPYLEDSSASLGPLAYQPVPFSQSENPVMSTVAFLASVVDPRVASAAAKAALGENRLSRCEVPEEFSRAQEDSLYKTSDPSNQSEQMERLSESCYAMEAERLDSSSLQVEREGKLVPVRLDGVKMEPGVPKVDGDQVKREHSESILTEEGDGFICVLVRGEDGENRGEGDDGRRGMELDLVEGSVPTAAAAALSSAASKAKHLAAVEERKIKSLVALLVETQMKKLEIKLRHFEELETIMDREKEA</sequence>
<dbReference type="PROSITE" id="PS50934">
    <property type="entry name" value="SWIRM"/>
    <property type="match status" value="1"/>
</dbReference>
<dbReference type="PANTHER" id="PTHR15381">
    <property type="entry name" value="CHONDROITIN SULFATE PROTEOGLYCAN 5 -RELATED"/>
    <property type="match status" value="1"/>
</dbReference>